<evidence type="ECO:0000256" key="1">
    <source>
        <dbReference type="SAM" id="MobiDB-lite"/>
    </source>
</evidence>
<feature type="non-terminal residue" evidence="2">
    <location>
        <position position="1"/>
    </location>
</feature>
<evidence type="ECO:0000313" key="2">
    <source>
        <dbReference type="EMBL" id="JAS29053.1"/>
    </source>
</evidence>
<protein>
    <submittedName>
        <fullName evidence="2">Uncharacterized protein</fullName>
    </submittedName>
</protein>
<accession>A0A1B6DTQ8</accession>
<reference evidence="2" key="1">
    <citation type="submission" date="2015-12" db="EMBL/GenBank/DDBJ databases">
        <title>De novo transcriptome assembly of four potential Pierce s Disease insect vectors from Arizona vineyards.</title>
        <authorList>
            <person name="Tassone E.E."/>
        </authorList>
    </citation>
    <scope>NUCLEOTIDE SEQUENCE</scope>
</reference>
<dbReference type="AlphaFoldDB" id="A0A1B6DTQ8"/>
<dbReference type="EMBL" id="GEDC01008245">
    <property type="protein sequence ID" value="JAS29053.1"/>
    <property type="molecule type" value="Transcribed_RNA"/>
</dbReference>
<feature type="region of interest" description="Disordered" evidence="1">
    <location>
        <begin position="51"/>
        <end position="79"/>
    </location>
</feature>
<proteinExistence type="predicted"/>
<organism evidence="2">
    <name type="scientific">Clastoptera arizonana</name>
    <name type="common">Arizona spittle bug</name>
    <dbReference type="NCBI Taxonomy" id="38151"/>
    <lineage>
        <taxon>Eukaryota</taxon>
        <taxon>Metazoa</taxon>
        <taxon>Ecdysozoa</taxon>
        <taxon>Arthropoda</taxon>
        <taxon>Hexapoda</taxon>
        <taxon>Insecta</taxon>
        <taxon>Pterygota</taxon>
        <taxon>Neoptera</taxon>
        <taxon>Paraneoptera</taxon>
        <taxon>Hemiptera</taxon>
        <taxon>Auchenorrhyncha</taxon>
        <taxon>Cercopoidea</taxon>
        <taxon>Clastopteridae</taxon>
        <taxon>Clastoptera</taxon>
    </lineage>
</organism>
<feature type="compositionally biased region" description="Polar residues" evidence="1">
    <location>
        <begin position="52"/>
        <end position="79"/>
    </location>
</feature>
<name>A0A1B6DTQ8_9HEMI</name>
<sequence length="107" mass="11831">ATATVKLAEKAFEATGIEPYNPDVISEDKFAPSLVTSRTFNEETAVDLAFNETGNNSTENDPIITKQLSPSTSTSSNDIKASTKLYLFHNENKKKLKGRNLHNNRRS</sequence>
<gene>
    <name evidence="2" type="ORF">g.45956</name>
</gene>